<sequence length="251" mass="28009">MASPVRKLALVIGNNEYMEGKKLRYCINDALDLKNKLHSIGFVVTAATDLTFQEMNIQINNFTRTIKPHDLVVFFFSGHGTQWHDQNFLMPIDDQKIDPLETIKFRAIHVQTTLNNFMACGPSAAILLLDCCREYLLPNEAATRGSGGNENHQGLSKINSLRGSYIAFACDAGRTTSDRSANGRNGIFTAHILQHIATPNLTFDQIMNQVCKGVVAESKEKYWPFRVTGLRSDVFLNRQVNIGESVSLITS</sequence>
<dbReference type="InterPro" id="IPR029030">
    <property type="entry name" value="Caspase-like_dom_sf"/>
</dbReference>
<reference evidence="3" key="1">
    <citation type="submission" date="2021-02" db="EMBL/GenBank/DDBJ databases">
        <authorList>
            <person name="Nowell W R."/>
        </authorList>
    </citation>
    <scope>NUCLEOTIDE SEQUENCE</scope>
</reference>
<dbReference type="OrthoDB" id="417046at2759"/>
<dbReference type="PANTHER" id="PTHR22576">
    <property type="entry name" value="MUCOSA ASSOCIATED LYMPHOID TISSUE LYMPHOMA TRANSLOCATION PROTEIN 1/PARACASPASE"/>
    <property type="match status" value="1"/>
</dbReference>
<dbReference type="GO" id="GO:0004197">
    <property type="term" value="F:cysteine-type endopeptidase activity"/>
    <property type="evidence" value="ECO:0007669"/>
    <property type="project" value="InterPro"/>
</dbReference>
<evidence type="ECO:0000259" key="1">
    <source>
        <dbReference type="PROSITE" id="PS50208"/>
    </source>
</evidence>
<gene>
    <name evidence="3" type="ORF">OKA104_LOCUS15002</name>
    <name evidence="2" type="ORF">VCS650_LOCUS30074</name>
</gene>
<dbReference type="EMBL" id="CAJOAY010000813">
    <property type="protein sequence ID" value="CAF3739424.1"/>
    <property type="molecule type" value="Genomic_DNA"/>
</dbReference>
<dbReference type="Gene3D" id="3.40.50.1460">
    <property type="match status" value="1"/>
</dbReference>
<name>A0A818XGR0_9BILA</name>
<protein>
    <recommendedName>
        <fullName evidence="1">Caspase family p20 domain-containing protein</fullName>
    </recommendedName>
</protein>
<dbReference type="PROSITE" id="PS50208">
    <property type="entry name" value="CASPASE_P20"/>
    <property type="match status" value="1"/>
</dbReference>
<dbReference type="AlphaFoldDB" id="A0A818XGR0"/>
<dbReference type="Proteomes" id="UP000663891">
    <property type="component" value="Unassembled WGS sequence"/>
</dbReference>
<feature type="domain" description="Caspase family p20" evidence="1">
    <location>
        <begin position="5"/>
        <end position="133"/>
    </location>
</feature>
<accession>A0A818XGR0</accession>
<comment type="caution">
    <text evidence="3">The sequence shown here is derived from an EMBL/GenBank/DDBJ whole genome shotgun (WGS) entry which is preliminary data.</text>
</comment>
<proteinExistence type="predicted"/>
<dbReference type="Pfam" id="PF00656">
    <property type="entry name" value="Peptidase_C14"/>
    <property type="match status" value="1"/>
</dbReference>
<dbReference type="PANTHER" id="PTHR22576:SF37">
    <property type="entry name" value="MUCOSA-ASSOCIATED LYMPHOID TISSUE LYMPHOMA TRANSLOCATION PROTEIN 1"/>
    <property type="match status" value="1"/>
</dbReference>
<dbReference type="EMBL" id="CAJNON010000480">
    <property type="protein sequence ID" value="CAF1283052.1"/>
    <property type="molecule type" value="Genomic_DNA"/>
</dbReference>
<evidence type="ECO:0000313" key="3">
    <source>
        <dbReference type="EMBL" id="CAF3739424.1"/>
    </source>
</evidence>
<organism evidence="3 4">
    <name type="scientific">Adineta steineri</name>
    <dbReference type="NCBI Taxonomy" id="433720"/>
    <lineage>
        <taxon>Eukaryota</taxon>
        <taxon>Metazoa</taxon>
        <taxon>Spiralia</taxon>
        <taxon>Gnathifera</taxon>
        <taxon>Rotifera</taxon>
        <taxon>Eurotatoria</taxon>
        <taxon>Bdelloidea</taxon>
        <taxon>Adinetida</taxon>
        <taxon>Adinetidae</taxon>
        <taxon>Adineta</taxon>
    </lineage>
</organism>
<dbReference type="InterPro" id="IPR011600">
    <property type="entry name" value="Pept_C14_caspase"/>
</dbReference>
<dbReference type="GO" id="GO:0006508">
    <property type="term" value="P:proteolysis"/>
    <property type="evidence" value="ECO:0007669"/>
    <property type="project" value="InterPro"/>
</dbReference>
<dbReference type="Proteomes" id="UP000663881">
    <property type="component" value="Unassembled WGS sequence"/>
</dbReference>
<dbReference type="InterPro" id="IPR052039">
    <property type="entry name" value="Caspase-related_regulators"/>
</dbReference>
<evidence type="ECO:0000313" key="4">
    <source>
        <dbReference type="Proteomes" id="UP000663881"/>
    </source>
</evidence>
<dbReference type="InterPro" id="IPR001309">
    <property type="entry name" value="Pept_C14_p20"/>
</dbReference>
<evidence type="ECO:0000313" key="2">
    <source>
        <dbReference type="EMBL" id="CAF1283052.1"/>
    </source>
</evidence>
<dbReference type="SUPFAM" id="SSF52129">
    <property type="entry name" value="Caspase-like"/>
    <property type="match status" value="1"/>
</dbReference>